<accession>A0A0A1SG18</accession>
<dbReference type="PATRIC" id="fig|1505.7.peg.1074"/>
<reference evidence="5" key="1">
    <citation type="submission" date="2015-01" db="EMBL/GenBank/DDBJ databases">
        <authorList>
            <person name="Aslett M.A."/>
            <person name="De Silva N."/>
        </authorList>
    </citation>
    <scope>NUCLEOTIDE SEQUENCE [LARGE SCALE GENOMIC DNA]</scope>
    <source>
        <strain evidence="2 4">ATCC9714</strain>
        <strain evidence="5">R28058</strain>
    </source>
</reference>
<feature type="domain" description="BFD-like [2Fe-2S]-binding" evidence="1">
    <location>
        <begin position="30"/>
        <end position="81"/>
    </location>
</feature>
<name>A0A0A1SG18_PARSO</name>
<sequence length="83" mass="9212">MGIIMNIEKIKKIKNIIYILNRRTIMSEKICLCKGITKDTIVEAIKNGADSIEAVKEATGATTGFCHGGRCKSKIEELIEENK</sequence>
<evidence type="ECO:0000259" key="1">
    <source>
        <dbReference type="Pfam" id="PF04324"/>
    </source>
</evidence>
<dbReference type="eggNOG" id="COG1251">
    <property type="taxonomic scope" value="Bacteria"/>
</dbReference>
<evidence type="ECO:0000313" key="2">
    <source>
        <dbReference type="EMBL" id="CEJ73235.1"/>
    </source>
</evidence>
<evidence type="ECO:0000313" key="5">
    <source>
        <dbReference type="Proteomes" id="UP000049127"/>
    </source>
</evidence>
<gene>
    <name evidence="2" type="ORF">ATCC9714_11231</name>
    <name evidence="3" type="ORF">R28058_07771</name>
</gene>
<dbReference type="Proteomes" id="UP000049127">
    <property type="component" value="Unassembled WGS sequence"/>
</dbReference>
<dbReference type="AlphaFoldDB" id="A0A0A1SG18"/>
<protein>
    <submittedName>
        <fullName evidence="3">BFD (2Fe-2S)-binding domain-containing protein</fullName>
    </submittedName>
    <submittedName>
        <fullName evidence="2">BFD-like [2Fe-2S] binding domain protein</fullName>
    </submittedName>
</protein>
<dbReference type="InterPro" id="IPR041854">
    <property type="entry name" value="BFD-like_2Fe2S-bd_dom_sf"/>
</dbReference>
<dbReference type="EMBL" id="LN679998">
    <property type="protein sequence ID" value="CEJ73235.1"/>
    <property type="molecule type" value="Genomic_DNA"/>
</dbReference>
<dbReference type="Pfam" id="PF04324">
    <property type="entry name" value="Fer2_BFD"/>
    <property type="match status" value="1"/>
</dbReference>
<dbReference type="EMBL" id="CEKZ01000003">
    <property type="protein sequence ID" value="CEQ03044.1"/>
    <property type="molecule type" value="Genomic_DNA"/>
</dbReference>
<organism evidence="3 5">
    <name type="scientific">Paraclostridium sordellii</name>
    <name type="common">Clostridium sordellii</name>
    <dbReference type="NCBI Taxonomy" id="1505"/>
    <lineage>
        <taxon>Bacteria</taxon>
        <taxon>Bacillati</taxon>
        <taxon>Bacillota</taxon>
        <taxon>Clostridia</taxon>
        <taxon>Peptostreptococcales</taxon>
        <taxon>Peptostreptococcaceae</taxon>
        <taxon>Paraclostridium</taxon>
    </lineage>
</organism>
<keyword evidence="4" id="KW-1185">Reference proteome</keyword>
<dbReference type="InterPro" id="IPR007419">
    <property type="entry name" value="BFD-like_2Fe2S-bd_dom"/>
</dbReference>
<reference evidence="3" key="2">
    <citation type="submission" date="2015-01" db="EMBL/GenBank/DDBJ databases">
        <authorList>
            <person name="Aslett A.Martin."/>
            <person name="De Silva Nishadi"/>
        </authorList>
    </citation>
    <scope>NUCLEOTIDE SEQUENCE [LARGE SCALE GENOMIC DNA]</scope>
    <source>
        <strain evidence="3">R28058</strain>
    </source>
</reference>
<proteinExistence type="predicted"/>
<dbReference type="Proteomes" id="UP000032811">
    <property type="component" value="Chromosome 1"/>
</dbReference>
<evidence type="ECO:0000313" key="3">
    <source>
        <dbReference type="EMBL" id="CEQ03044.1"/>
    </source>
</evidence>
<dbReference type="Gene3D" id="1.10.10.1100">
    <property type="entry name" value="BFD-like [2Fe-2S]-binding domain"/>
    <property type="match status" value="1"/>
</dbReference>
<evidence type="ECO:0000313" key="4">
    <source>
        <dbReference type="Proteomes" id="UP000032811"/>
    </source>
</evidence>